<proteinExistence type="predicted"/>
<comment type="caution">
    <text evidence="1">The sequence shown here is derived from an EMBL/GenBank/DDBJ whole genome shotgun (WGS) entry which is preliminary data.</text>
</comment>
<dbReference type="Proteomes" id="UP000886523">
    <property type="component" value="Unassembled WGS sequence"/>
</dbReference>
<gene>
    <name evidence="1" type="ORF">BS47DRAFT_1367258</name>
</gene>
<reference evidence="1" key="1">
    <citation type="journal article" date="2020" name="Nat. Commun.">
        <title>Large-scale genome sequencing of mycorrhizal fungi provides insights into the early evolution of symbiotic traits.</title>
        <authorList>
            <person name="Miyauchi S."/>
            <person name="Kiss E."/>
            <person name="Kuo A."/>
            <person name="Drula E."/>
            <person name="Kohler A."/>
            <person name="Sanchez-Garcia M."/>
            <person name="Morin E."/>
            <person name="Andreopoulos B."/>
            <person name="Barry K.W."/>
            <person name="Bonito G."/>
            <person name="Buee M."/>
            <person name="Carver A."/>
            <person name="Chen C."/>
            <person name="Cichocki N."/>
            <person name="Clum A."/>
            <person name="Culley D."/>
            <person name="Crous P.W."/>
            <person name="Fauchery L."/>
            <person name="Girlanda M."/>
            <person name="Hayes R.D."/>
            <person name="Keri Z."/>
            <person name="LaButti K."/>
            <person name="Lipzen A."/>
            <person name="Lombard V."/>
            <person name="Magnuson J."/>
            <person name="Maillard F."/>
            <person name="Murat C."/>
            <person name="Nolan M."/>
            <person name="Ohm R.A."/>
            <person name="Pangilinan J."/>
            <person name="Pereira M.F."/>
            <person name="Perotto S."/>
            <person name="Peter M."/>
            <person name="Pfister S."/>
            <person name="Riley R."/>
            <person name="Sitrit Y."/>
            <person name="Stielow J.B."/>
            <person name="Szollosi G."/>
            <person name="Zifcakova L."/>
            <person name="Stursova M."/>
            <person name="Spatafora J.W."/>
            <person name="Tedersoo L."/>
            <person name="Vaario L.M."/>
            <person name="Yamada A."/>
            <person name="Yan M."/>
            <person name="Wang P."/>
            <person name="Xu J."/>
            <person name="Bruns T."/>
            <person name="Baldrian P."/>
            <person name="Vilgalys R."/>
            <person name="Dunand C."/>
            <person name="Henrissat B."/>
            <person name="Grigoriev I.V."/>
            <person name="Hibbett D."/>
            <person name="Nagy L.G."/>
            <person name="Martin F.M."/>
        </authorList>
    </citation>
    <scope>NUCLEOTIDE SEQUENCE</scope>
    <source>
        <strain evidence="1">UP504</strain>
    </source>
</reference>
<name>A0A9P6AJM6_9AGAM</name>
<protein>
    <submittedName>
        <fullName evidence="1">Uncharacterized protein</fullName>
    </submittedName>
</protein>
<keyword evidence="2" id="KW-1185">Reference proteome</keyword>
<evidence type="ECO:0000313" key="1">
    <source>
        <dbReference type="EMBL" id="KAF9506579.1"/>
    </source>
</evidence>
<dbReference type="EMBL" id="MU129106">
    <property type="protein sequence ID" value="KAF9506579.1"/>
    <property type="molecule type" value="Genomic_DNA"/>
</dbReference>
<sequence length="188" mass="21456">MSTNYFGTKLTAMQPREIYDDPPSYPTLKCCTWRYHQASNTTLQLHLEKYYLGKYVDVCKQMGCTIAITSLHEKVSDNENDSQGSTMTWKRMEFSPTGLTHHITQWIVADDQAMNTVEYDDIPGCTKIRASILEMWQKEFLKLKTELEVKDYLIFGVSILLSSSAEFELGSLNMGPLNAITAAVYLKQ</sequence>
<evidence type="ECO:0000313" key="2">
    <source>
        <dbReference type="Proteomes" id="UP000886523"/>
    </source>
</evidence>
<dbReference type="AlphaFoldDB" id="A0A9P6AJM6"/>
<accession>A0A9P6AJM6</accession>
<organism evidence="1 2">
    <name type="scientific">Hydnum rufescens UP504</name>
    <dbReference type="NCBI Taxonomy" id="1448309"/>
    <lineage>
        <taxon>Eukaryota</taxon>
        <taxon>Fungi</taxon>
        <taxon>Dikarya</taxon>
        <taxon>Basidiomycota</taxon>
        <taxon>Agaricomycotina</taxon>
        <taxon>Agaricomycetes</taxon>
        <taxon>Cantharellales</taxon>
        <taxon>Hydnaceae</taxon>
        <taxon>Hydnum</taxon>
    </lineage>
</organism>